<evidence type="ECO:0000256" key="1">
    <source>
        <dbReference type="ARBA" id="ARBA00023125"/>
    </source>
</evidence>
<gene>
    <name evidence="4" type="ORF">B0H17DRAFT_1141763</name>
</gene>
<sequence length="177" mass="20379">MPPPIEKTRKPRAKPAEPYRRGEQPKKDKNTPKTSAQPVQDDKRWLLTLADWLVVYAFVDEHPNMTQEAVTNHFKTLATGPLIFSQETLSRRLKQRGEVETRVTSNPTALFSKRKRIVTHPDVERGLVMWVAQIEGKGETVTGDMLVEKRRWLEEAFDVPNEQRLSNCGWLGSFLKT</sequence>
<comment type="caution">
    <text evidence="4">The sequence shown here is derived from an EMBL/GenBank/DDBJ whole genome shotgun (WGS) entry which is preliminary data.</text>
</comment>
<dbReference type="Gene3D" id="1.10.10.60">
    <property type="entry name" value="Homeodomain-like"/>
    <property type="match status" value="1"/>
</dbReference>
<feature type="region of interest" description="Disordered" evidence="2">
    <location>
        <begin position="1"/>
        <end position="39"/>
    </location>
</feature>
<dbReference type="AlphaFoldDB" id="A0AAD7CZ95"/>
<feature type="compositionally biased region" description="Basic and acidic residues" evidence="2">
    <location>
        <begin position="14"/>
        <end position="31"/>
    </location>
</feature>
<dbReference type="GO" id="GO:0003677">
    <property type="term" value="F:DNA binding"/>
    <property type="evidence" value="ECO:0007669"/>
    <property type="project" value="UniProtKB-KW"/>
</dbReference>
<dbReference type="InterPro" id="IPR006600">
    <property type="entry name" value="HTH_CenpB_DNA-bd_dom"/>
</dbReference>
<organism evidence="4 5">
    <name type="scientific">Mycena rosella</name>
    <name type="common">Pink bonnet</name>
    <name type="synonym">Agaricus rosellus</name>
    <dbReference type="NCBI Taxonomy" id="1033263"/>
    <lineage>
        <taxon>Eukaryota</taxon>
        <taxon>Fungi</taxon>
        <taxon>Dikarya</taxon>
        <taxon>Basidiomycota</taxon>
        <taxon>Agaricomycotina</taxon>
        <taxon>Agaricomycetes</taxon>
        <taxon>Agaricomycetidae</taxon>
        <taxon>Agaricales</taxon>
        <taxon>Marasmiineae</taxon>
        <taxon>Mycenaceae</taxon>
        <taxon>Mycena</taxon>
    </lineage>
</organism>
<evidence type="ECO:0000259" key="3">
    <source>
        <dbReference type="PROSITE" id="PS51253"/>
    </source>
</evidence>
<dbReference type="SUPFAM" id="SSF46689">
    <property type="entry name" value="Homeodomain-like"/>
    <property type="match status" value="1"/>
</dbReference>
<dbReference type="EMBL" id="JARKIE010000179">
    <property type="protein sequence ID" value="KAJ7670534.1"/>
    <property type="molecule type" value="Genomic_DNA"/>
</dbReference>
<feature type="domain" description="HTH CENPB-type" evidence="3">
    <location>
        <begin position="111"/>
        <end position="177"/>
    </location>
</feature>
<keyword evidence="5" id="KW-1185">Reference proteome</keyword>
<accession>A0AAD7CZ95</accession>
<name>A0AAD7CZ95_MYCRO</name>
<reference evidence="4" key="1">
    <citation type="submission" date="2023-03" db="EMBL/GenBank/DDBJ databases">
        <title>Massive genome expansion in bonnet fungi (Mycena s.s.) driven by repeated elements and novel gene families across ecological guilds.</title>
        <authorList>
            <consortium name="Lawrence Berkeley National Laboratory"/>
            <person name="Harder C.B."/>
            <person name="Miyauchi S."/>
            <person name="Viragh M."/>
            <person name="Kuo A."/>
            <person name="Thoen E."/>
            <person name="Andreopoulos B."/>
            <person name="Lu D."/>
            <person name="Skrede I."/>
            <person name="Drula E."/>
            <person name="Henrissat B."/>
            <person name="Morin E."/>
            <person name="Kohler A."/>
            <person name="Barry K."/>
            <person name="LaButti K."/>
            <person name="Morin E."/>
            <person name="Salamov A."/>
            <person name="Lipzen A."/>
            <person name="Mereny Z."/>
            <person name="Hegedus B."/>
            <person name="Baldrian P."/>
            <person name="Stursova M."/>
            <person name="Weitz H."/>
            <person name="Taylor A."/>
            <person name="Grigoriev I.V."/>
            <person name="Nagy L.G."/>
            <person name="Martin F."/>
            <person name="Kauserud H."/>
        </authorList>
    </citation>
    <scope>NUCLEOTIDE SEQUENCE</scope>
    <source>
        <strain evidence="4">CBHHK067</strain>
    </source>
</reference>
<proteinExistence type="predicted"/>
<evidence type="ECO:0000256" key="2">
    <source>
        <dbReference type="SAM" id="MobiDB-lite"/>
    </source>
</evidence>
<evidence type="ECO:0000313" key="4">
    <source>
        <dbReference type="EMBL" id="KAJ7670534.1"/>
    </source>
</evidence>
<evidence type="ECO:0000313" key="5">
    <source>
        <dbReference type="Proteomes" id="UP001221757"/>
    </source>
</evidence>
<dbReference type="PROSITE" id="PS51253">
    <property type="entry name" value="HTH_CENPB"/>
    <property type="match status" value="1"/>
</dbReference>
<protein>
    <recommendedName>
        <fullName evidence="3">HTH CENPB-type domain-containing protein</fullName>
    </recommendedName>
</protein>
<keyword evidence="1" id="KW-0238">DNA-binding</keyword>
<dbReference type="Proteomes" id="UP001221757">
    <property type="component" value="Unassembled WGS sequence"/>
</dbReference>
<dbReference type="InterPro" id="IPR009057">
    <property type="entry name" value="Homeodomain-like_sf"/>
</dbReference>